<keyword evidence="2 4" id="KW-0479">Metal-binding</keyword>
<dbReference type="InterPro" id="IPR017850">
    <property type="entry name" value="Alkaline_phosphatase_core_sf"/>
</dbReference>
<dbReference type="CDD" id="cd16016">
    <property type="entry name" value="AP-SPAP"/>
    <property type="match status" value="1"/>
</dbReference>
<dbReference type="Gene3D" id="3.40.720.10">
    <property type="entry name" value="Alkaline Phosphatase, subunit A"/>
    <property type="match status" value="1"/>
</dbReference>
<keyword evidence="7" id="KW-1185">Reference proteome</keyword>
<evidence type="ECO:0000256" key="2">
    <source>
        <dbReference type="ARBA" id="ARBA00022723"/>
    </source>
</evidence>
<evidence type="ECO:0000256" key="3">
    <source>
        <dbReference type="ARBA" id="ARBA00022729"/>
    </source>
</evidence>
<dbReference type="GO" id="GO:0004035">
    <property type="term" value="F:alkaline phosphatase activity"/>
    <property type="evidence" value="ECO:0007669"/>
    <property type="project" value="UniProtKB-EC"/>
</dbReference>
<proteinExistence type="predicted"/>
<evidence type="ECO:0000256" key="1">
    <source>
        <dbReference type="ARBA" id="ARBA00022553"/>
    </source>
</evidence>
<dbReference type="PANTHER" id="PTHR10151">
    <property type="entry name" value="ECTONUCLEOTIDE PYROPHOSPHATASE/PHOSPHODIESTERASE"/>
    <property type="match status" value="1"/>
</dbReference>
<keyword evidence="1" id="KW-0597">Phosphoprotein</keyword>
<accession>A0ABV2T005</accession>
<dbReference type="NCBIfam" id="NF042991">
    <property type="entry name" value="alk_phos_PafA"/>
    <property type="match status" value="1"/>
</dbReference>
<dbReference type="EMBL" id="JBEXAE010000011">
    <property type="protein sequence ID" value="MET6992055.1"/>
    <property type="molecule type" value="Genomic_DNA"/>
</dbReference>
<evidence type="ECO:0000256" key="5">
    <source>
        <dbReference type="SAM" id="SignalP"/>
    </source>
</evidence>
<dbReference type="InterPro" id="IPR002591">
    <property type="entry name" value="Phosphodiest/P_Trfase"/>
</dbReference>
<dbReference type="Proteomes" id="UP001549799">
    <property type="component" value="Unassembled WGS sequence"/>
</dbReference>
<name>A0ABV2T005_9FLAO</name>
<dbReference type="InterPro" id="IPR026263">
    <property type="entry name" value="Alkaline_phosphatase_prok"/>
</dbReference>
<keyword evidence="6" id="KW-0378">Hydrolase</keyword>
<feature type="chain" id="PRO_5047537058" evidence="5">
    <location>
        <begin position="27"/>
        <end position="563"/>
    </location>
</feature>
<evidence type="ECO:0000256" key="4">
    <source>
        <dbReference type="PIRNR" id="PIRNR031924"/>
    </source>
</evidence>
<feature type="signal peptide" evidence="5">
    <location>
        <begin position="1"/>
        <end position="26"/>
    </location>
</feature>
<gene>
    <name evidence="6" type="primary">pafA</name>
    <name evidence="6" type="ORF">ABXZ36_15515</name>
</gene>
<sequence>MRNIFELSCFTLVLISMTFFSSSALAQQNETPKLVVGVIIDQMRADYLYKYQERYGEDGFKRLLREGFNFKNTNINYIPSETAPGHASIYTGTTPSYHGIIGNSWFDRNTKSVIGNVQDDQEKIIGSVVENPYGTSPKNLLASTITDELKKSSNFKSKVISISIKDRGAILPGGKSADGVYWHDWESSPGYFVSSSYYMEGVPNWVAKFNKQEKSDTYLNETWNTLYPIETYTLSAPDDNNYEPSLGGKPSPTFPYDFKTLREKYRENGTEFQLLWISPKGNTLLTEFAITAMQEEQLGKDDHTDFLNVSYSVPDVIGHTFGPQSVEMEDIYLRLDKDIATLLKALDTDIGKENYTLFLTSDHGAIENVSFLKDNQQDAAIARITNDGRKLEAFLDSKYGNASWITTVNGNNLYLNKTTVDEKKLLLPIIQKDAANFLMTLPEVSLALTADDLQTQVYEEGIRKTIQNGYHVQRSGDILITYTSGTIIHPNPNIDVADVNGTVHGSGYSYDTQVPMIWIGKGITKGKSVRPVHPIDIAPSLSMLLNIPLPSSSHGKPLSELFE</sequence>
<comment type="caution">
    <text evidence="6">The sequence shown here is derived from an EMBL/GenBank/DDBJ whole genome shotgun (WGS) entry which is preliminary data.</text>
</comment>
<dbReference type="Pfam" id="PF01663">
    <property type="entry name" value="Phosphodiest"/>
    <property type="match status" value="1"/>
</dbReference>
<reference evidence="6 7" key="1">
    <citation type="submission" date="2024-07" db="EMBL/GenBank/DDBJ databases">
        <title>The genome sequence of type strain Sediminicola arcticus GDMCC 1.2805.</title>
        <authorList>
            <person name="Liu Y."/>
        </authorList>
    </citation>
    <scope>NUCLEOTIDE SEQUENCE [LARGE SCALE GENOMIC DNA]</scope>
    <source>
        <strain evidence="6 7">GDMCC 1.2805</strain>
    </source>
</reference>
<dbReference type="RefSeq" id="WP_354616597.1">
    <property type="nucleotide sequence ID" value="NZ_JBEXAE010000011.1"/>
</dbReference>
<evidence type="ECO:0000313" key="7">
    <source>
        <dbReference type="Proteomes" id="UP001549799"/>
    </source>
</evidence>
<dbReference type="SUPFAM" id="SSF53649">
    <property type="entry name" value="Alkaline phosphatase-like"/>
    <property type="match status" value="1"/>
</dbReference>
<protein>
    <submittedName>
        <fullName evidence="6">Alkaline phosphatase PafA</fullName>
        <ecNumber evidence="6">3.1.3.1</ecNumber>
    </submittedName>
</protein>
<evidence type="ECO:0000313" key="6">
    <source>
        <dbReference type="EMBL" id="MET6992055.1"/>
    </source>
</evidence>
<organism evidence="6 7">
    <name type="scientific">Sediminicola arcticus</name>
    <dbReference type="NCBI Taxonomy" id="1574308"/>
    <lineage>
        <taxon>Bacteria</taxon>
        <taxon>Pseudomonadati</taxon>
        <taxon>Bacteroidota</taxon>
        <taxon>Flavobacteriia</taxon>
        <taxon>Flavobacteriales</taxon>
        <taxon>Flavobacteriaceae</taxon>
        <taxon>Sediminicola</taxon>
    </lineage>
</organism>
<keyword evidence="3 5" id="KW-0732">Signal</keyword>
<dbReference type="EC" id="3.1.3.1" evidence="6"/>
<dbReference type="Gene3D" id="3.30.1360.150">
    <property type="match status" value="1"/>
</dbReference>
<dbReference type="PIRSF" id="PIRSF031924">
    <property type="entry name" value="Pi-irrepressible_AP"/>
    <property type="match status" value="1"/>
</dbReference>
<dbReference type="PANTHER" id="PTHR10151:SF120">
    <property type="entry name" value="BIS(5'-ADENOSYL)-TRIPHOSPHATASE"/>
    <property type="match status" value="1"/>
</dbReference>